<gene>
    <name evidence="1" type="ORF">TRV_07215</name>
</gene>
<reference evidence="2" key="1">
    <citation type="journal article" date="2011" name="Genome Biol.">
        <title>Comparative and functional genomics provide insights into the pathogenicity of dermatophytic fungi.</title>
        <authorList>
            <person name="Burmester A."/>
            <person name="Shelest E."/>
            <person name="Gloeckner G."/>
            <person name="Heddergott C."/>
            <person name="Schindler S."/>
            <person name="Staib P."/>
            <person name="Heidel A."/>
            <person name="Felder M."/>
            <person name="Petzold A."/>
            <person name="Szafranski K."/>
            <person name="Feuermann M."/>
            <person name="Pedruzzi I."/>
            <person name="Priebe S."/>
            <person name="Groth M."/>
            <person name="Winkler R."/>
            <person name="Li W."/>
            <person name="Kniemeyer O."/>
            <person name="Schroeckh V."/>
            <person name="Hertweck C."/>
            <person name="Hube B."/>
            <person name="White T.C."/>
            <person name="Platzer M."/>
            <person name="Guthke R."/>
            <person name="Heitman J."/>
            <person name="Woestemeyer J."/>
            <person name="Zipfel P.F."/>
            <person name="Monod M."/>
            <person name="Brakhage A.A."/>
        </authorList>
    </citation>
    <scope>NUCLEOTIDE SEQUENCE [LARGE SCALE GENOMIC DNA]</scope>
    <source>
        <strain evidence="2">HKI 0517</strain>
    </source>
</reference>
<protein>
    <submittedName>
        <fullName evidence="1">Uncharacterized protein</fullName>
    </submittedName>
</protein>
<evidence type="ECO:0000313" key="1">
    <source>
        <dbReference type="EMBL" id="EFE38135.1"/>
    </source>
</evidence>
<keyword evidence="2" id="KW-1185">Reference proteome</keyword>
<dbReference type="Proteomes" id="UP000008383">
    <property type="component" value="Unassembled WGS sequence"/>
</dbReference>
<dbReference type="KEGG" id="tve:TRV_07215"/>
<name>D4DJ50_TRIVH</name>
<organism evidence="1 2">
    <name type="scientific">Trichophyton verrucosum (strain HKI 0517)</name>
    <dbReference type="NCBI Taxonomy" id="663202"/>
    <lineage>
        <taxon>Eukaryota</taxon>
        <taxon>Fungi</taxon>
        <taxon>Dikarya</taxon>
        <taxon>Ascomycota</taxon>
        <taxon>Pezizomycotina</taxon>
        <taxon>Eurotiomycetes</taxon>
        <taxon>Eurotiomycetidae</taxon>
        <taxon>Onygenales</taxon>
        <taxon>Arthrodermataceae</taxon>
        <taxon>Trichophyton</taxon>
    </lineage>
</organism>
<dbReference type="EMBL" id="ACYE01000422">
    <property type="protein sequence ID" value="EFE38135.1"/>
    <property type="molecule type" value="Genomic_DNA"/>
</dbReference>
<dbReference type="RefSeq" id="XP_003018780.1">
    <property type="nucleotide sequence ID" value="XM_003018734.1"/>
</dbReference>
<evidence type="ECO:0000313" key="2">
    <source>
        <dbReference type="Proteomes" id="UP000008383"/>
    </source>
</evidence>
<proteinExistence type="predicted"/>
<dbReference type="HOGENOM" id="CLU_2016883_0_0_1"/>
<accession>D4DJ50</accession>
<dbReference type="AlphaFoldDB" id="D4DJ50"/>
<dbReference type="GeneID" id="9581176"/>
<sequence>MGVVRETIGLLRTRCLKSASSRQKLLRPSVGDNSAAGRRIIPAPSHDANIGVRIDRGVQVGNLVKIYVQPNKNATNKTIREMANKNSHQNIAETWVNVEDPVDNTTVDKVFDALDECAKENGH</sequence>
<comment type="caution">
    <text evidence="1">The sequence shown here is derived from an EMBL/GenBank/DDBJ whole genome shotgun (WGS) entry which is preliminary data.</text>
</comment>